<keyword evidence="4 6" id="KW-0808">Transferase</keyword>
<dbReference type="STRING" id="1165094.RINTHH_19150"/>
<evidence type="ECO:0000256" key="3">
    <source>
        <dbReference type="ARBA" id="ARBA00022603"/>
    </source>
</evidence>
<evidence type="ECO:0000256" key="1">
    <source>
        <dbReference type="ARBA" id="ARBA00022490"/>
    </source>
</evidence>
<comment type="caution">
    <text evidence="8">The sequence shown here is derived from an EMBL/GenBank/DDBJ whole genome shotgun (WGS) entry which is preliminary data.</text>
</comment>
<dbReference type="PROSITE" id="PS01296">
    <property type="entry name" value="RSMI"/>
    <property type="match status" value="1"/>
</dbReference>
<dbReference type="RefSeq" id="WP_008235389.1">
    <property type="nucleotide sequence ID" value="NZ_CAIY01000077.1"/>
</dbReference>
<protein>
    <recommendedName>
        <fullName evidence="6">Ribosomal RNA small subunit methyltransferase I</fullName>
        <ecNumber evidence="6">2.1.1.198</ecNumber>
    </recommendedName>
    <alternativeName>
        <fullName evidence="6">16S rRNA 2'-O-ribose C1402 methyltransferase</fullName>
    </alternativeName>
    <alternativeName>
        <fullName evidence="6">rRNA (cytidine-2'-O-)-methyltransferase RsmI</fullName>
    </alternativeName>
</protein>
<dbReference type="PIRSF" id="PIRSF005917">
    <property type="entry name" value="MTase_YraL"/>
    <property type="match status" value="1"/>
</dbReference>
<reference evidence="8 9" key="1">
    <citation type="submission" date="2012-05" db="EMBL/GenBank/DDBJ databases">
        <authorList>
            <person name="Hilton J."/>
        </authorList>
    </citation>
    <scope>NUCLEOTIDE SEQUENCE [LARGE SCALE GENOMIC DNA]</scope>
    <source>
        <strain evidence="8 9">HH01</strain>
    </source>
</reference>
<evidence type="ECO:0000259" key="7">
    <source>
        <dbReference type="Pfam" id="PF00590"/>
    </source>
</evidence>
<dbReference type="InterPro" id="IPR014777">
    <property type="entry name" value="4pyrrole_Mease_sub1"/>
</dbReference>
<dbReference type="InterPro" id="IPR014776">
    <property type="entry name" value="4pyrrole_Mease_sub2"/>
</dbReference>
<evidence type="ECO:0000256" key="4">
    <source>
        <dbReference type="ARBA" id="ARBA00022679"/>
    </source>
</evidence>
<evidence type="ECO:0000313" key="9">
    <source>
        <dbReference type="Proteomes" id="UP000053051"/>
    </source>
</evidence>
<accession>M1X372</accession>
<comment type="similarity">
    <text evidence="6">Belongs to the methyltransferase superfamily. RsmI family.</text>
</comment>
<dbReference type="CDD" id="cd11648">
    <property type="entry name" value="RsmI"/>
    <property type="match status" value="1"/>
</dbReference>
<dbReference type="GO" id="GO:0005737">
    <property type="term" value="C:cytoplasm"/>
    <property type="evidence" value="ECO:0007669"/>
    <property type="project" value="UniProtKB-SubCell"/>
</dbReference>
<comment type="subcellular location">
    <subcellularLocation>
        <location evidence="6">Cytoplasm</location>
    </subcellularLocation>
</comment>
<keyword evidence="9" id="KW-1185">Reference proteome</keyword>
<dbReference type="OrthoDB" id="9809084at2"/>
<dbReference type="FunFam" id="3.40.1010.10:FF:000002">
    <property type="entry name" value="Ribosomal RNA small subunit methyltransferase I"/>
    <property type="match status" value="1"/>
</dbReference>
<evidence type="ECO:0000313" key="8">
    <source>
        <dbReference type="EMBL" id="CCH68070.1"/>
    </source>
</evidence>
<sequence length="278" mass="31199">MLYVVSTPIGNLEDMTFRSVQVLQNVDLIASEDTRNTSKLLRHFQIHTPQISYHEHNRNSRIPQLIEKLHAGQAIALVSDAGTPGISDPGHDLVTACIYEGISITPIPGASALITALSAAGLPTNKFVFEGFLPAKTTQRRQQLELLEVETRTMVFYESPHRLKSTLKDLENILGGERHIVMARELTKIYEEFWRGTITDAIIYYTDIKNKPQGEYTLLISGKLHSQTQFSLKQLKAELAYMISQGIPRSQASRELAQTTSLPRRQLYKLALSIDPAE</sequence>
<keyword evidence="3 6" id="KW-0489">Methyltransferase</keyword>
<dbReference type="InterPro" id="IPR035996">
    <property type="entry name" value="4pyrrol_Methylase_sf"/>
</dbReference>
<dbReference type="GO" id="GO:0070677">
    <property type="term" value="F:rRNA (cytosine-2'-O-)-methyltransferase activity"/>
    <property type="evidence" value="ECO:0007669"/>
    <property type="project" value="UniProtKB-UniRule"/>
</dbReference>
<dbReference type="PANTHER" id="PTHR46111">
    <property type="entry name" value="RIBOSOMAL RNA SMALL SUBUNIT METHYLTRANSFERASE I"/>
    <property type="match status" value="1"/>
</dbReference>
<dbReference type="NCBIfam" id="TIGR00096">
    <property type="entry name" value="16S rRNA (cytidine(1402)-2'-O)-methyltransferase"/>
    <property type="match status" value="1"/>
</dbReference>
<dbReference type="InterPro" id="IPR000878">
    <property type="entry name" value="4pyrrol_Mease"/>
</dbReference>
<evidence type="ECO:0000256" key="5">
    <source>
        <dbReference type="ARBA" id="ARBA00022691"/>
    </source>
</evidence>
<feature type="domain" description="Tetrapyrrole methylase" evidence="7">
    <location>
        <begin position="1"/>
        <end position="200"/>
    </location>
</feature>
<comment type="catalytic activity">
    <reaction evidence="6">
        <text>cytidine(1402) in 16S rRNA + S-adenosyl-L-methionine = 2'-O-methylcytidine(1402) in 16S rRNA + S-adenosyl-L-homocysteine + H(+)</text>
        <dbReference type="Rhea" id="RHEA:42924"/>
        <dbReference type="Rhea" id="RHEA-COMP:10285"/>
        <dbReference type="Rhea" id="RHEA-COMP:10286"/>
        <dbReference type="ChEBI" id="CHEBI:15378"/>
        <dbReference type="ChEBI" id="CHEBI:57856"/>
        <dbReference type="ChEBI" id="CHEBI:59789"/>
        <dbReference type="ChEBI" id="CHEBI:74495"/>
        <dbReference type="ChEBI" id="CHEBI:82748"/>
        <dbReference type="EC" id="2.1.1.198"/>
    </reaction>
</comment>
<dbReference type="InterPro" id="IPR018063">
    <property type="entry name" value="SAM_MeTrfase_RsmI_CS"/>
</dbReference>
<dbReference type="InterPro" id="IPR008189">
    <property type="entry name" value="rRNA_ssu_MeTfrase_I"/>
</dbReference>
<name>M1X372_9NOST</name>
<dbReference type="EMBL" id="CAIY01000077">
    <property type="protein sequence ID" value="CCH68070.1"/>
    <property type="molecule type" value="Genomic_DNA"/>
</dbReference>
<dbReference type="Gene3D" id="3.40.1010.10">
    <property type="entry name" value="Cobalt-precorrin-4 Transmethylase, Domain 1"/>
    <property type="match status" value="1"/>
</dbReference>
<dbReference type="SUPFAM" id="SSF53790">
    <property type="entry name" value="Tetrapyrrole methylase"/>
    <property type="match status" value="1"/>
</dbReference>
<comment type="function">
    <text evidence="6">Catalyzes the 2'-O-methylation of the ribose of cytidine 1402 (C1402) in 16S rRNA.</text>
</comment>
<keyword evidence="1 6" id="KW-0963">Cytoplasm</keyword>
<dbReference type="FunFam" id="3.30.950.10:FF:000002">
    <property type="entry name" value="Ribosomal RNA small subunit methyltransferase I"/>
    <property type="match status" value="1"/>
</dbReference>
<reference evidence="9" key="2">
    <citation type="submission" date="2016-01" db="EMBL/GenBank/DDBJ databases">
        <title>Diatom-associated endosymboitic cyanobacterium lacks core nitrogen metabolism enzymes.</title>
        <authorList>
            <person name="Hilton J.A."/>
            <person name="Foster R.A."/>
            <person name="Tripp H.J."/>
            <person name="Carter B.J."/>
            <person name="Zehr J.P."/>
            <person name="Villareal T.A."/>
        </authorList>
    </citation>
    <scope>NUCLEOTIDE SEQUENCE [LARGE SCALE GENOMIC DNA]</scope>
    <source>
        <strain evidence="9">HH01</strain>
    </source>
</reference>
<dbReference type="Proteomes" id="UP000053051">
    <property type="component" value="Unassembled WGS sequence"/>
</dbReference>
<dbReference type="PANTHER" id="PTHR46111:SF1">
    <property type="entry name" value="RIBOSOMAL RNA SMALL SUBUNIT METHYLTRANSFERASE I"/>
    <property type="match status" value="1"/>
</dbReference>
<organism evidence="8 9">
    <name type="scientific">Richelia intracellularis HH01</name>
    <dbReference type="NCBI Taxonomy" id="1165094"/>
    <lineage>
        <taxon>Bacteria</taxon>
        <taxon>Bacillati</taxon>
        <taxon>Cyanobacteriota</taxon>
        <taxon>Cyanophyceae</taxon>
        <taxon>Nostocales</taxon>
        <taxon>Nostocaceae</taxon>
        <taxon>Richelia</taxon>
    </lineage>
</organism>
<gene>
    <name evidence="6" type="primary">rsmI</name>
    <name evidence="8" type="ORF">RINTHH_19150</name>
</gene>
<dbReference type="HAMAP" id="MF_01877">
    <property type="entry name" value="16SrRNA_methyltr_I"/>
    <property type="match status" value="1"/>
</dbReference>
<dbReference type="AlphaFoldDB" id="M1X372"/>
<keyword evidence="2 6" id="KW-0698">rRNA processing</keyword>
<dbReference type="Pfam" id="PF00590">
    <property type="entry name" value="TP_methylase"/>
    <property type="match status" value="1"/>
</dbReference>
<dbReference type="Gene3D" id="3.30.950.10">
    <property type="entry name" value="Methyltransferase, Cobalt-precorrin-4 Transmethylase, Domain 2"/>
    <property type="match status" value="1"/>
</dbReference>
<evidence type="ECO:0000256" key="6">
    <source>
        <dbReference type="HAMAP-Rule" id="MF_01877"/>
    </source>
</evidence>
<keyword evidence="5 6" id="KW-0949">S-adenosyl-L-methionine</keyword>
<proteinExistence type="inferred from homology"/>
<evidence type="ECO:0000256" key="2">
    <source>
        <dbReference type="ARBA" id="ARBA00022552"/>
    </source>
</evidence>
<dbReference type="EC" id="2.1.1.198" evidence="6"/>